<evidence type="ECO:0000256" key="1">
    <source>
        <dbReference type="SAM" id="MobiDB-lite"/>
    </source>
</evidence>
<feature type="compositionally biased region" description="Low complexity" evidence="1">
    <location>
        <begin position="121"/>
        <end position="137"/>
    </location>
</feature>
<evidence type="ECO:0000256" key="2">
    <source>
        <dbReference type="SAM" id="Phobius"/>
    </source>
</evidence>
<evidence type="ECO:0000313" key="3">
    <source>
        <dbReference type="EMBL" id="MBE1524943.1"/>
    </source>
</evidence>
<organism evidence="3 4">
    <name type="scientific">Nesterenkonia lutea</name>
    <dbReference type="NCBI Taxonomy" id="272919"/>
    <lineage>
        <taxon>Bacteria</taxon>
        <taxon>Bacillati</taxon>
        <taxon>Actinomycetota</taxon>
        <taxon>Actinomycetes</taxon>
        <taxon>Micrococcales</taxon>
        <taxon>Micrococcaceae</taxon>
        <taxon>Nesterenkonia</taxon>
    </lineage>
</organism>
<keyword evidence="4" id="KW-1185">Reference proteome</keyword>
<sequence length="247" mass="26346">MTEHPGQDRSEDGEETPSRETPNEMDGDTPEAGDQTGGQAAGSGGHRPTEPIAPGYGQPTQSPYGQPTSGAHQAQSAASASSGYGYSQQSGGYPPQGQPGPGGPQYGGQPQSGQGGPPYGGQPQPYQQHPYPQQPQQRNSVEGKNFFAALFDLSFQSFVTVKFAKFIYVILMVFIALGYLVAVISAFTEGPVAGLLVLLLGWIPAAIYLILIRITLEFMIAMVRTSQNTAGVRVEMEQLRGELRSRR</sequence>
<feature type="compositionally biased region" description="Polar residues" evidence="1">
    <location>
        <begin position="58"/>
        <end position="68"/>
    </location>
</feature>
<evidence type="ECO:0000313" key="4">
    <source>
        <dbReference type="Proteomes" id="UP000643525"/>
    </source>
</evidence>
<reference evidence="3 4" key="1">
    <citation type="submission" date="2020-10" db="EMBL/GenBank/DDBJ databases">
        <title>Sequencing the genomes of 1000 actinobacteria strains.</title>
        <authorList>
            <person name="Klenk H.-P."/>
        </authorList>
    </citation>
    <scope>NUCLEOTIDE SEQUENCE [LARGE SCALE GENOMIC DNA]</scope>
    <source>
        <strain evidence="3 4">DSM 15666</strain>
    </source>
</reference>
<feature type="compositionally biased region" description="Gly residues" evidence="1">
    <location>
        <begin position="35"/>
        <end position="45"/>
    </location>
</feature>
<dbReference type="Pfam" id="PF14110">
    <property type="entry name" value="DUF4282"/>
    <property type="match status" value="1"/>
</dbReference>
<feature type="compositionally biased region" description="Low complexity" evidence="1">
    <location>
        <begin position="69"/>
        <end position="95"/>
    </location>
</feature>
<keyword evidence="2" id="KW-0812">Transmembrane</keyword>
<feature type="compositionally biased region" description="Basic and acidic residues" evidence="1">
    <location>
        <begin position="1"/>
        <end position="22"/>
    </location>
</feature>
<comment type="caution">
    <text evidence="3">The sequence shown here is derived from an EMBL/GenBank/DDBJ whole genome shotgun (WGS) entry which is preliminary data.</text>
</comment>
<name>A0ABR9JG77_9MICC</name>
<proteinExistence type="predicted"/>
<dbReference type="Proteomes" id="UP000643525">
    <property type="component" value="Unassembled WGS sequence"/>
</dbReference>
<dbReference type="RefSeq" id="WP_192595888.1">
    <property type="nucleotide sequence ID" value="NZ_BAAALJ010000023.1"/>
</dbReference>
<dbReference type="InterPro" id="IPR025557">
    <property type="entry name" value="DUF4282"/>
</dbReference>
<feature type="transmembrane region" description="Helical" evidence="2">
    <location>
        <begin position="166"/>
        <end position="187"/>
    </location>
</feature>
<feature type="region of interest" description="Disordered" evidence="1">
    <location>
        <begin position="1"/>
        <end position="138"/>
    </location>
</feature>
<keyword evidence="2" id="KW-1133">Transmembrane helix</keyword>
<feature type="transmembrane region" description="Helical" evidence="2">
    <location>
        <begin position="193"/>
        <end position="216"/>
    </location>
</feature>
<protein>
    <submittedName>
        <fullName evidence="3">Uncharacterized membrane protein (DUF485 family)</fullName>
    </submittedName>
</protein>
<gene>
    <name evidence="3" type="ORF">H4W27_002061</name>
</gene>
<accession>A0ABR9JG77</accession>
<dbReference type="EMBL" id="JADBED010000001">
    <property type="protein sequence ID" value="MBE1524943.1"/>
    <property type="molecule type" value="Genomic_DNA"/>
</dbReference>
<keyword evidence="2" id="KW-0472">Membrane</keyword>